<comment type="caution">
    <text evidence="9">The sequence shown here is derived from an EMBL/GenBank/DDBJ whole genome shotgun (WGS) entry which is preliminary data.</text>
</comment>
<dbReference type="GeneID" id="60255744"/>
<proteinExistence type="inferred from homology"/>
<gene>
    <name evidence="9" type="ORF">C8D84_11216</name>
</gene>
<dbReference type="Pfam" id="PF01925">
    <property type="entry name" value="TauE"/>
    <property type="match status" value="1"/>
</dbReference>
<evidence type="ECO:0000256" key="2">
    <source>
        <dbReference type="ARBA" id="ARBA00009142"/>
    </source>
</evidence>
<keyword evidence="5 8" id="KW-0812">Transmembrane</keyword>
<feature type="transmembrane region" description="Helical" evidence="8">
    <location>
        <begin position="110"/>
        <end position="128"/>
    </location>
</feature>
<dbReference type="Proteomes" id="UP000245655">
    <property type="component" value="Unassembled WGS sequence"/>
</dbReference>
<organism evidence="9 10">
    <name type="scientific">Psychrobacter immobilis</name>
    <dbReference type="NCBI Taxonomy" id="498"/>
    <lineage>
        <taxon>Bacteria</taxon>
        <taxon>Pseudomonadati</taxon>
        <taxon>Pseudomonadota</taxon>
        <taxon>Gammaproteobacteria</taxon>
        <taxon>Moraxellales</taxon>
        <taxon>Moraxellaceae</taxon>
        <taxon>Psychrobacter</taxon>
    </lineage>
</organism>
<accession>A0A2V1ZWQ5</accession>
<feature type="transmembrane region" description="Helical" evidence="8">
    <location>
        <begin position="239"/>
        <end position="259"/>
    </location>
</feature>
<keyword evidence="7 8" id="KW-0472">Membrane</keyword>
<evidence type="ECO:0000256" key="8">
    <source>
        <dbReference type="RuleBase" id="RU363041"/>
    </source>
</evidence>
<comment type="subcellular location">
    <subcellularLocation>
        <location evidence="1 8">Cell membrane</location>
        <topology evidence="1 8">Multi-pass membrane protein</topology>
    </subcellularLocation>
</comment>
<dbReference type="PANTHER" id="PTHR30269:SF32">
    <property type="entry name" value="MEMBRANE TRANSPORTER PROTEIN-RELATED"/>
    <property type="match status" value="1"/>
</dbReference>
<name>A0A2V1ZWQ5_PSYIM</name>
<evidence type="ECO:0000256" key="5">
    <source>
        <dbReference type="ARBA" id="ARBA00022692"/>
    </source>
</evidence>
<evidence type="ECO:0000256" key="1">
    <source>
        <dbReference type="ARBA" id="ARBA00004651"/>
    </source>
</evidence>
<feature type="transmembrane region" description="Helical" evidence="8">
    <location>
        <begin position="207"/>
        <end position="227"/>
    </location>
</feature>
<comment type="similarity">
    <text evidence="2 8">Belongs to the 4-toluene sulfonate uptake permease (TSUP) (TC 2.A.102) family.</text>
</comment>
<dbReference type="AlphaFoldDB" id="A0A2V1ZWQ5"/>
<dbReference type="InterPro" id="IPR002781">
    <property type="entry name" value="TM_pro_TauE-like"/>
</dbReference>
<dbReference type="GO" id="GO:0005886">
    <property type="term" value="C:plasma membrane"/>
    <property type="evidence" value="ECO:0007669"/>
    <property type="project" value="UniProtKB-SubCell"/>
</dbReference>
<evidence type="ECO:0000313" key="9">
    <source>
        <dbReference type="EMBL" id="PWK08878.1"/>
    </source>
</evidence>
<keyword evidence="3" id="KW-0813">Transport</keyword>
<keyword evidence="6 8" id="KW-1133">Transmembrane helix</keyword>
<feature type="transmembrane region" description="Helical" evidence="8">
    <location>
        <begin position="52"/>
        <end position="73"/>
    </location>
</feature>
<evidence type="ECO:0000256" key="7">
    <source>
        <dbReference type="ARBA" id="ARBA00023136"/>
    </source>
</evidence>
<feature type="transmembrane region" description="Helical" evidence="8">
    <location>
        <begin position="85"/>
        <end position="104"/>
    </location>
</feature>
<protein>
    <recommendedName>
        <fullName evidence="8">Probable membrane transporter protein</fullName>
    </recommendedName>
</protein>
<dbReference type="PANTHER" id="PTHR30269">
    <property type="entry name" value="TRANSMEMBRANE PROTEIN YFCA"/>
    <property type="match status" value="1"/>
</dbReference>
<sequence>MANMMDGDSTQTLLLMVIFALASLLHGISGLGVTLVTTTALASIYPLPHAIVLVIFPSLLLNAMTWLAGGGRTIWQNFIYYGRRYWLLALTSLLGSILGAKLLLWVDSAYILLLLAAVIGFYVISSLLGKQLRLPATKPVLIIVGFSAGVIGGSTNAMSTILMMYLLSASDDKNTIAKVGNMCYFLGKIAQIIVLREPIMALSSGEWQLITLLSVLSIAALLVGIRLRRYLPQARFRQLILLILTVLGIRVGWQGVMAFL</sequence>
<dbReference type="RefSeq" id="WP_109591850.1">
    <property type="nucleotide sequence ID" value="NZ_CAJGZY010000020.1"/>
</dbReference>
<evidence type="ECO:0000256" key="4">
    <source>
        <dbReference type="ARBA" id="ARBA00022475"/>
    </source>
</evidence>
<evidence type="ECO:0000256" key="3">
    <source>
        <dbReference type="ARBA" id="ARBA00022448"/>
    </source>
</evidence>
<keyword evidence="10" id="KW-1185">Reference proteome</keyword>
<evidence type="ECO:0000256" key="6">
    <source>
        <dbReference type="ARBA" id="ARBA00022989"/>
    </source>
</evidence>
<keyword evidence="4 8" id="KW-1003">Cell membrane</keyword>
<reference evidence="9 10" key="1">
    <citation type="submission" date="2018-05" db="EMBL/GenBank/DDBJ databases">
        <title>Genomic Encyclopedia of Type Strains, Phase IV (KMG-IV): sequencing the most valuable type-strain genomes for metagenomic binning, comparative biology and taxonomic classification.</title>
        <authorList>
            <person name="Goeker M."/>
        </authorList>
    </citation>
    <scope>NUCLEOTIDE SEQUENCE [LARGE SCALE GENOMIC DNA]</scope>
    <source>
        <strain evidence="9 10">DSM 7229</strain>
    </source>
</reference>
<evidence type="ECO:0000313" key="10">
    <source>
        <dbReference type="Proteomes" id="UP000245655"/>
    </source>
</evidence>
<feature type="transmembrane region" description="Helical" evidence="8">
    <location>
        <begin position="140"/>
        <end position="167"/>
    </location>
</feature>
<dbReference type="InterPro" id="IPR052017">
    <property type="entry name" value="TSUP"/>
</dbReference>
<dbReference type="EMBL" id="QGGM01000012">
    <property type="protein sequence ID" value="PWK08878.1"/>
    <property type="molecule type" value="Genomic_DNA"/>
</dbReference>